<dbReference type="FunFam" id="1.10.10.10:FF:000001">
    <property type="entry name" value="LysR family transcriptional regulator"/>
    <property type="match status" value="1"/>
</dbReference>
<dbReference type="AlphaFoldDB" id="A0A1A9RRS0"/>
<dbReference type="EMBL" id="LXSG01000011">
    <property type="protein sequence ID" value="OAM22629.1"/>
    <property type="molecule type" value="Genomic_DNA"/>
</dbReference>
<evidence type="ECO:0000259" key="5">
    <source>
        <dbReference type="PROSITE" id="PS50931"/>
    </source>
</evidence>
<evidence type="ECO:0000256" key="3">
    <source>
        <dbReference type="ARBA" id="ARBA00023125"/>
    </source>
</evidence>
<dbReference type="Gene3D" id="3.40.190.290">
    <property type="match status" value="1"/>
</dbReference>
<name>A0A1A9RRS0_EIKCO</name>
<comment type="caution">
    <text evidence="6">The sequence shown here is derived from an EMBL/GenBank/DDBJ whole genome shotgun (WGS) entry which is preliminary data.</text>
</comment>
<dbReference type="Gene3D" id="1.10.10.10">
    <property type="entry name" value="Winged helix-like DNA-binding domain superfamily/Winged helix DNA-binding domain"/>
    <property type="match status" value="1"/>
</dbReference>
<organism evidence="6 7">
    <name type="scientific">Eikenella corrodens</name>
    <dbReference type="NCBI Taxonomy" id="539"/>
    <lineage>
        <taxon>Bacteria</taxon>
        <taxon>Pseudomonadati</taxon>
        <taxon>Pseudomonadota</taxon>
        <taxon>Betaproteobacteria</taxon>
        <taxon>Neisseriales</taxon>
        <taxon>Neisseriaceae</taxon>
        <taxon>Eikenella</taxon>
    </lineage>
</organism>
<dbReference type="GO" id="GO:0006351">
    <property type="term" value="P:DNA-templated transcription"/>
    <property type="evidence" value="ECO:0007669"/>
    <property type="project" value="TreeGrafter"/>
</dbReference>
<dbReference type="PANTHER" id="PTHR30537">
    <property type="entry name" value="HTH-TYPE TRANSCRIPTIONAL REGULATOR"/>
    <property type="match status" value="1"/>
</dbReference>
<accession>A0A1A9RRS0</accession>
<dbReference type="InterPro" id="IPR036390">
    <property type="entry name" value="WH_DNA-bd_sf"/>
</dbReference>
<dbReference type="OrthoDB" id="9786526at2"/>
<keyword evidence="4" id="KW-0804">Transcription</keyword>
<gene>
    <name evidence="6" type="ORF">A7P90_01580</name>
</gene>
<dbReference type="InterPro" id="IPR036388">
    <property type="entry name" value="WH-like_DNA-bd_sf"/>
</dbReference>
<dbReference type="PROSITE" id="PS50931">
    <property type="entry name" value="HTH_LYSR"/>
    <property type="match status" value="1"/>
</dbReference>
<dbReference type="GO" id="GO:0003700">
    <property type="term" value="F:DNA-binding transcription factor activity"/>
    <property type="evidence" value="ECO:0007669"/>
    <property type="project" value="InterPro"/>
</dbReference>
<dbReference type="Pfam" id="PF03466">
    <property type="entry name" value="LysR_substrate"/>
    <property type="match status" value="1"/>
</dbReference>
<protein>
    <submittedName>
        <fullName evidence="6">LysR family transcriptional regulator</fullName>
    </submittedName>
</protein>
<evidence type="ECO:0000256" key="2">
    <source>
        <dbReference type="ARBA" id="ARBA00023015"/>
    </source>
</evidence>
<evidence type="ECO:0000313" key="6">
    <source>
        <dbReference type="EMBL" id="OAM22629.1"/>
    </source>
</evidence>
<dbReference type="Pfam" id="PF00126">
    <property type="entry name" value="HTH_1"/>
    <property type="match status" value="1"/>
</dbReference>
<feature type="domain" description="HTH lysR-type" evidence="5">
    <location>
        <begin position="1"/>
        <end position="59"/>
    </location>
</feature>
<dbReference type="SUPFAM" id="SSF46785">
    <property type="entry name" value="Winged helix' DNA-binding domain"/>
    <property type="match status" value="1"/>
</dbReference>
<dbReference type="InterPro" id="IPR000847">
    <property type="entry name" value="LysR_HTH_N"/>
</dbReference>
<evidence type="ECO:0000256" key="1">
    <source>
        <dbReference type="ARBA" id="ARBA00009437"/>
    </source>
</evidence>
<dbReference type="RefSeq" id="WP_064087346.1">
    <property type="nucleotide sequence ID" value="NZ_LXSG01000011.1"/>
</dbReference>
<keyword evidence="3" id="KW-0238">DNA-binding</keyword>
<dbReference type="GO" id="GO:0043565">
    <property type="term" value="F:sequence-specific DNA binding"/>
    <property type="evidence" value="ECO:0007669"/>
    <property type="project" value="TreeGrafter"/>
</dbReference>
<keyword evidence="2" id="KW-0805">Transcription regulation</keyword>
<proteinExistence type="inferred from homology"/>
<dbReference type="InterPro" id="IPR005119">
    <property type="entry name" value="LysR_subst-bd"/>
</dbReference>
<evidence type="ECO:0000256" key="4">
    <source>
        <dbReference type="ARBA" id="ARBA00023163"/>
    </source>
</evidence>
<reference evidence="7" key="1">
    <citation type="submission" date="2016-05" db="EMBL/GenBank/DDBJ databases">
        <title>Draft genome of Corynebacterium afermentans subsp. afermentans LCDC 88199T.</title>
        <authorList>
            <person name="Bernier A.-M."/>
            <person name="Bernard K."/>
        </authorList>
    </citation>
    <scope>NUCLEOTIDE SEQUENCE [LARGE SCALE GENOMIC DNA]</scope>
    <source>
        <strain evidence="7">NML04-0072</strain>
    </source>
</reference>
<sequence>MQNFNELNYFLTLAQTQSFVKAGQLLGISSSALSHSMKNLETRLNLRLLNRTTRNVSLTEAGQQLFEQLFPLYQAINQEVDVLNDFLNTPSGLIRINAPTLAAEAVLYPKLKPILNQYPKIRLEIVVDDRWADIVKEGFDMGVRLGNDVAKEMVAVPISAPLKMALVASPDYLAQHGSPKNIDDLQQHRLIGAKLSAEHGTEIQWEFKYKKELITFTPKSQFSINNHLRLQAVSDGLGIAWVAHMSVADALNSGHLVELLPEYAMTYEPLYLYYPSRRGHSNVFKLIVDALRVEIV</sequence>
<dbReference type="SUPFAM" id="SSF53850">
    <property type="entry name" value="Periplasmic binding protein-like II"/>
    <property type="match status" value="1"/>
</dbReference>
<evidence type="ECO:0000313" key="7">
    <source>
        <dbReference type="Proteomes" id="UP000077589"/>
    </source>
</evidence>
<comment type="similarity">
    <text evidence="1">Belongs to the LysR transcriptional regulatory family.</text>
</comment>
<dbReference type="PANTHER" id="PTHR30537:SF1">
    <property type="entry name" value="HTH-TYPE TRANSCRIPTIONAL REGULATOR PGRR"/>
    <property type="match status" value="1"/>
</dbReference>
<dbReference type="InterPro" id="IPR058163">
    <property type="entry name" value="LysR-type_TF_proteobact-type"/>
</dbReference>
<dbReference type="Proteomes" id="UP000077589">
    <property type="component" value="Unassembled WGS sequence"/>
</dbReference>